<comment type="function">
    <text evidence="8">Pectinolytic enzyme involved in the degradation of xylogalacturonan (xga), a galacturonan backbone heavily substituted with xylose, and which is one important component of the hairy regions of pectin. Activity requires a galacturonic acid backbone substituted with xylose.</text>
</comment>
<comment type="similarity">
    <text evidence="1 9">Belongs to the glycosyl hydrolase 28 family.</text>
</comment>
<keyword evidence="6 9" id="KW-0326">Glycosidase</keyword>
<dbReference type="STRING" id="670482.SAMN04488542_12617"/>
<organism evidence="10 11">
    <name type="scientific">Fontibacillus panacisegetis</name>
    <dbReference type="NCBI Taxonomy" id="670482"/>
    <lineage>
        <taxon>Bacteria</taxon>
        <taxon>Bacillati</taxon>
        <taxon>Bacillota</taxon>
        <taxon>Bacilli</taxon>
        <taxon>Bacillales</taxon>
        <taxon>Paenibacillaceae</taxon>
        <taxon>Fontibacillus</taxon>
    </lineage>
</organism>
<evidence type="ECO:0000256" key="3">
    <source>
        <dbReference type="ARBA" id="ARBA00022801"/>
    </source>
</evidence>
<evidence type="ECO:0000256" key="9">
    <source>
        <dbReference type="RuleBase" id="RU361169"/>
    </source>
</evidence>
<dbReference type="InterPro" id="IPR000743">
    <property type="entry name" value="Glyco_hydro_28"/>
</dbReference>
<accession>A0A1G7RI83</accession>
<evidence type="ECO:0000256" key="2">
    <source>
        <dbReference type="ARBA" id="ARBA00022737"/>
    </source>
</evidence>
<reference evidence="10 11" key="1">
    <citation type="submission" date="2016-10" db="EMBL/GenBank/DDBJ databases">
        <authorList>
            <person name="de Groot N.N."/>
        </authorList>
    </citation>
    <scope>NUCLEOTIDE SEQUENCE [LARGE SCALE GENOMIC DNA]</scope>
    <source>
        <strain evidence="10 11">DSM 28129</strain>
    </source>
</reference>
<evidence type="ECO:0000256" key="4">
    <source>
        <dbReference type="ARBA" id="ARBA00023180"/>
    </source>
</evidence>
<keyword evidence="7" id="KW-0624">Polysaccharide degradation</keyword>
<proteinExistence type="inferred from homology"/>
<protein>
    <submittedName>
        <fullName evidence="10">Glycosyl hydrolases family 28</fullName>
    </submittedName>
</protein>
<evidence type="ECO:0000256" key="8">
    <source>
        <dbReference type="ARBA" id="ARBA00037278"/>
    </source>
</evidence>
<keyword evidence="11" id="KW-1185">Reference proteome</keyword>
<keyword evidence="4" id="KW-0325">Glycoprotein</keyword>
<dbReference type="GO" id="GO:0004650">
    <property type="term" value="F:polygalacturonase activity"/>
    <property type="evidence" value="ECO:0007669"/>
    <property type="project" value="InterPro"/>
</dbReference>
<keyword evidence="2" id="KW-0677">Repeat</keyword>
<sequence length="477" mass="54746">MDSLIIYEAPKSAVGNNDFAVYVRKRGMVWQELFVYEAKVDMHNVRRASMAYFDMDGEIEVRIESRLQSINRVVIRPLSYDLNFFHDERTISFTLNQPRKLSIEINDDRFSNLHLFANPREEEAPSPEDDQVLCIHPGIHRTEDILDLLELRSGNVEHKTLYFAPGMHYLEEMILRVPSNTTVYIDGGAIVVGSIVCDRVHDVVIRGRGILYLSDFHRFSAFRGVRIIFCRNISVEGIITLDPPHYSIYLGKSEHVRIRNFKSFSTRGWSDGIDIMACTDIEIEDVFLRTSDDCIAVYGSRWDYRGDSSHIRVRNAVLWADVAHPLMMGTHGDHSGDGDNIFDVRFENIDILEHHEPQVNYMGAIAINAGDKNTIRDISYKNIRVEDFELGRLLDIRVMRNKDYNPAPGNRIENISFENVQYQGTCSNPSHIFGYDAKRTVSNVHFSGLYINNRLILQPEKGVVELNEFASEISFAT</sequence>
<dbReference type="InterPro" id="IPR012334">
    <property type="entry name" value="Pectin_lyas_fold"/>
</dbReference>
<dbReference type="InterPro" id="IPR011050">
    <property type="entry name" value="Pectin_lyase_fold/virulence"/>
</dbReference>
<keyword evidence="3 9" id="KW-0378">Hydrolase</keyword>
<name>A0A1G7RI83_9BACL</name>
<dbReference type="RefSeq" id="WP_091234244.1">
    <property type="nucleotide sequence ID" value="NZ_FNBG01000026.1"/>
</dbReference>
<evidence type="ECO:0000313" key="11">
    <source>
        <dbReference type="Proteomes" id="UP000198972"/>
    </source>
</evidence>
<dbReference type="OrthoDB" id="9795222at2"/>
<dbReference type="Pfam" id="PF00295">
    <property type="entry name" value="Glyco_hydro_28"/>
    <property type="match status" value="1"/>
</dbReference>
<dbReference type="Gene3D" id="2.160.20.10">
    <property type="entry name" value="Single-stranded right-handed beta-helix, Pectin lyase-like"/>
    <property type="match status" value="1"/>
</dbReference>
<evidence type="ECO:0000256" key="7">
    <source>
        <dbReference type="ARBA" id="ARBA00023326"/>
    </source>
</evidence>
<dbReference type="GO" id="GO:0000272">
    <property type="term" value="P:polysaccharide catabolic process"/>
    <property type="evidence" value="ECO:0007669"/>
    <property type="project" value="UniProtKB-KW"/>
</dbReference>
<dbReference type="SUPFAM" id="SSF51126">
    <property type="entry name" value="Pectin lyase-like"/>
    <property type="match status" value="1"/>
</dbReference>
<dbReference type="PANTHER" id="PTHR31736">
    <property type="match status" value="1"/>
</dbReference>
<dbReference type="AlphaFoldDB" id="A0A1G7RI83"/>
<evidence type="ECO:0000313" key="10">
    <source>
        <dbReference type="EMBL" id="SDG10488.1"/>
    </source>
</evidence>
<keyword evidence="5" id="KW-0119">Carbohydrate metabolism</keyword>
<evidence type="ECO:0000256" key="1">
    <source>
        <dbReference type="ARBA" id="ARBA00008834"/>
    </source>
</evidence>
<evidence type="ECO:0000256" key="6">
    <source>
        <dbReference type="ARBA" id="ARBA00023295"/>
    </source>
</evidence>
<gene>
    <name evidence="10" type="ORF">SAMN04488542_12617</name>
</gene>
<dbReference type="Proteomes" id="UP000198972">
    <property type="component" value="Unassembled WGS sequence"/>
</dbReference>
<dbReference type="PANTHER" id="PTHR31736:SF9">
    <property type="entry name" value="ENDO-XYLOGALACTURONAN HYDROLASE A-RELATED"/>
    <property type="match status" value="1"/>
</dbReference>
<dbReference type="EMBL" id="FNBG01000026">
    <property type="protein sequence ID" value="SDG10488.1"/>
    <property type="molecule type" value="Genomic_DNA"/>
</dbReference>
<evidence type="ECO:0000256" key="5">
    <source>
        <dbReference type="ARBA" id="ARBA00023277"/>
    </source>
</evidence>